<dbReference type="Pfam" id="PF00392">
    <property type="entry name" value="GntR"/>
    <property type="match status" value="1"/>
</dbReference>
<protein>
    <submittedName>
        <fullName evidence="7">GntR family transcriptional regulator/MocR family aminotransferase</fullName>
    </submittedName>
</protein>
<evidence type="ECO:0000256" key="4">
    <source>
        <dbReference type="ARBA" id="ARBA00023125"/>
    </source>
</evidence>
<evidence type="ECO:0000313" key="8">
    <source>
        <dbReference type="Proteomes" id="UP000588068"/>
    </source>
</evidence>
<dbReference type="PANTHER" id="PTHR46577">
    <property type="entry name" value="HTH-TYPE TRANSCRIPTIONAL REGULATORY PROTEIN GABR"/>
    <property type="match status" value="1"/>
</dbReference>
<dbReference type="GO" id="GO:0030170">
    <property type="term" value="F:pyridoxal phosphate binding"/>
    <property type="evidence" value="ECO:0007669"/>
    <property type="project" value="InterPro"/>
</dbReference>
<dbReference type="InterPro" id="IPR036390">
    <property type="entry name" value="WH_DNA-bd_sf"/>
</dbReference>
<dbReference type="GO" id="GO:0008483">
    <property type="term" value="F:transaminase activity"/>
    <property type="evidence" value="ECO:0007669"/>
    <property type="project" value="UniProtKB-KW"/>
</dbReference>
<dbReference type="GO" id="GO:0003700">
    <property type="term" value="F:DNA-binding transcription factor activity"/>
    <property type="evidence" value="ECO:0007669"/>
    <property type="project" value="InterPro"/>
</dbReference>
<reference evidence="7 8" key="1">
    <citation type="submission" date="2020-08" db="EMBL/GenBank/DDBJ databases">
        <title>Genomic Encyclopedia of Type Strains, Phase IV (KMG-IV): sequencing the most valuable type-strain genomes for metagenomic binning, comparative biology and taxonomic classification.</title>
        <authorList>
            <person name="Goeker M."/>
        </authorList>
    </citation>
    <scope>NUCLEOTIDE SEQUENCE [LARGE SCALE GENOMIC DNA]</scope>
    <source>
        <strain evidence="7 8">DSM 26723</strain>
    </source>
</reference>
<dbReference type="SUPFAM" id="SSF46785">
    <property type="entry name" value="Winged helix' DNA-binding domain"/>
    <property type="match status" value="1"/>
</dbReference>
<dbReference type="AlphaFoldDB" id="A0A841HU09"/>
<dbReference type="Proteomes" id="UP000588068">
    <property type="component" value="Unassembled WGS sequence"/>
</dbReference>
<dbReference type="PANTHER" id="PTHR46577:SF1">
    <property type="entry name" value="HTH-TYPE TRANSCRIPTIONAL REGULATORY PROTEIN GABR"/>
    <property type="match status" value="1"/>
</dbReference>
<evidence type="ECO:0000256" key="2">
    <source>
        <dbReference type="ARBA" id="ARBA00022898"/>
    </source>
</evidence>
<keyword evidence="7" id="KW-0032">Aminotransferase</keyword>
<keyword evidence="5" id="KW-0804">Transcription</keyword>
<organism evidence="7 8">
    <name type="scientific">Povalibacter uvarum</name>
    <dbReference type="NCBI Taxonomy" id="732238"/>
    <lineage>
        <taxon>Bacteria</taxon>
        <taxon>Pseudomonadati</taxon>
        <taxon>Pseudomonadota</taxon>
        <taxon>Gammaproteobacteria</taxon>
        <taxon>Steroidobacterales</taxon>
        <taxon>Steroidobacteraceae</taxon>
        <taxon>Povalibacter</taxon>
    </lineage>
</organism>
<dbReference type="SMART" id="SM00345">
    <property type="entry name" value="HTH_GNTR"/>
    <property type="match status" value="1"/>
</dbReference>
<evidence type="ECO:0000259" key="6">
    <source>
        <dbReference type="PROSITE" id="PS50949"/>
    </source>
</evidence>
<dbReference type="Pfam" id="PF00155">
    <property type="entry name" value="Aminotran_1_2"/>
    <property type="match status" value="1"/>
</dbReference>
<accession>A0A841HU09</accession>
<keyword evidence="3" id="KW-0805">Transcription regulation</keyword>
<sequence length="484" mass="53351">MEPIFELPISVPPRRSRSRLQALHRQLRAAIVEGRLQAGVRLPPTRVFASTYGVSRNTAIAAYDLLLSEGYVVTRQGGGTFVSNALLNRSAKTPVRANKDDARLNEFWRTRSPGAPEPAPRIHFRLGVPELSLFPFDTWRRLSARALRTYSKIPVSGYDDPRGRLALREAISKHVSFTRAVSCEPDDIVITAGAKQAFDLIARILVTPGRSVVALENPGYRPPRLAFEAAGAKIVPVPVDEEGIVVTKLPANARIICVTPSHQYPTGAVMSAPRRTELLAFAQAHQAVIMEDDYDSEFRFGDRPLDALQTLDRSSSVFYVGTFSKSLFPALRIGFIVAPQWARTALAAAKQNADGYSAIQPQETLAAFIHEGHLARHVRRMRRIYDDRRSALLERLDRDFPWLRPIPAAAGLHLAALVAPGVDVDAFIAKARESDVGIETLRIYQFQKATAPGILFGYGALGEAAIVEGLARLRRISVKSRSRA</sequence>
<dbReference type="RefSeq" id="WP_184335495.1">
    <property type="nucleotide sequence ID" value="NZ_JACHHZ010000006.1"/>
</dbReference>
<keyword evidence="4" id="KW-0238">DNA-binding</keyword>
<gene>
    <name evidence="7" type="ORF">HNQ60_005015</name>
</gene>
<dbReference type="PROSITE" id="PS50949">
    <property type="entry name" value="HTH_GNTR"/>
    <property type="match status" value="1"/>
</dbReference>
<dbReference type="EMBL" id="JACHHZ010000006">
    <property type="protein sequence ID" value="MBB6096124.1"/>
    <property type="molecule type" value="Genomic_DNA"/>
</dbReference>
<evidence type="ECO:0000256" key="3">
    <source>
        <dbReference type="ARBA" id="ARBA00023015"/>
    </source>
</evidence>
<dbReference type="CDD" id="cd00609">
    <property type="entry name" value="AAT_like"/>
    <property type="match status" value="1"/>
</dbReference>
<keyword evidence="7" id="KW-0808">Transferase</keyword>
<evidence type="ECO:0000313" key="7">
    <source>
        <dbReference type="EMBL" id="MBB6096124.1"/>
    </source>
</evidence>
<dbReference type="SUPFAM" id="SSF53383">
    <property type="entry name" value="PLP-dependent transferases"/>
    <property type="match status" value="1"/>
</dbReference>
<dbReference type="GO" id="GO:0003677">
    <property type="term" value="F:DNA binding"/>
    <property type="evidence" value="ECO:0007669"/>
    <property type="project" value="UniProtKB-KW"/>
</dbReference>
<dbReference type="InterPro" id="IPR004839">
    <property type="entry name" value="Aminotransferase_I/II_large"/>
</dbReference>
<name>A0A841HU09_9GAMM</name>
<dbReference type="InterPro" id="IPR000524">
    <property type="entry name" value="Tscrpt_reg_HTH_GntR"/>
</dbReference>
<dbReference type="InterPro" id="IPR015421">
    <property type="entry name" value="PyrdxlP-dep_Trfase_major"/>
</dbReference>
<dbReference type="Gene3D" id="1.10.10.10">
    <property type="entry name" value="Winged helix-like DNA-binding domain superfamily/Winged helix DNA-binding domain"/>
    <property type="match status" value="1"/>
</dbReference>
<dbReference type="InterPro" id="IPR036388">
    <property type="entry name" value="WH-like_DNA-bd_sf"/>
</dbReference>
<dbReference type="InterPro" id="IPR051446">
    <property type="entry name" value="HTH_trans_reg/aminotransferase"/>
</dbReference>
<evidence type="ECO:0000256" key="5">
    <source>
        <dbReference type="ARBA" id="ARBA00023163"/>
    </source>
</evidence>
<proteinExistence type="inferred from homology"/>
<comment type="caution">
    <text evidence="7">The sequence shown here is derived from an EMBL/GenBank/DDBJ whole genome shotgun (WGS) entry which is preliminary data.</text>
</comment>
<keyword evidence="2" id="KW-0663">Pyridoxal phosphate</keyword>
<dbReference type="Gene3D" id="3.40.640.10">
    <property type="entry name" value="Type I PLP-dependent aspartate aminotransferase-like (Major domain)"/>
    <property type="match status" value="1"/>
</dbReference>
<keyword evidence="8" id="KW-1185">Reference proteome</keyword>
<feature type="domain" description="HTH gntR-type" evidence="6">
    <location>
        <begin position="17"/>
        <end position="85"/>
    </location>
</feature>
<dbReference type="InterPro" id="IPR015424">
    <property type="entry name" value="PyrdxlP-dep_Trfase"/>
</dbReference>
<comment type="similarity">
    <text evidence="1">In the C-terminal section; belongs to the class-I pyridoxal-phosphate-dependent aminotransferase family.</text>
</comment>
<evidence type="ECO:0000256" key="1">
    <source>
        <dbReference type="ARBA" id="ARBA00005384"/>
    </source>
</evidence>
<dbReference type="CDD" id="cd07377">
    <property type="entry name" value="WHTH_GntR"/>
    <property type="match status" value="1"/>
</dbReference>